<protein>
    <submittedName>
        <fullName evidence="4">Formate dehydrogenase accessory protein</fullName>
    </submittedName>
</protein>
<dbReference type="RefSeq" id="WP_020888093.1">
    <property type="nucleotide sequence ID" value="NZ_ATHI01000031.1"/>
</dbReference>
<dbReference type="PATRIC" id="fig|1121439.3.peg.2781"/>
<dbReference type="OrthoDB" id="9811074at2"/>
<dbReference type="Gene3D" id="3.90.1670.10">
    <property type="entry name" value="FdhE-like domain"/>
    <property type="match status" value="1"/>
</dbReference>
<feature type="domain" description="FdhE central" evidence="2">
    <location>
        <begin position="180"/>
        <end position="215"/>
    </location>
</feature>
<gene>
    <name evidence="4" type="ORF">dsat_1397</name>
</gene>
<name>S7T2C9_9BACT</name>
<dbReference type="Pfam" id="PF24860">
    <property type="entry name" value="FdhE_C"/>
    <property type="match status" value="1"/>
</dbReference>
<evidence type="ECO:0000259" key="3">
    <source>
        <dbReference type="Pfam" id="PF24860"/>
    </source>
</evidence>
<dbReference type="PANTHER" id="PTHR37689">
    <property type="entry name" value="PROTEIN FDHE"/>
    <property type="match status" value="1"/>
</dbReference>
<keyword evidence="1" id="KW-0963">Cytoplasm</keyword>
<sequence length="295" mass="32597">MTFDLATESRRLDKKVASLRGKDALPSGLVELLAKARKLQLDARAQASPASIPEASRCDAASHAQGAPLLPRHSFVVDVERASALMDALKNLAREQGDALARSVQLLEEAEKEGTFDFSEAFARFIADDAEHFSRLCELTPETPRLIPFLVQASATPFIEALAEAVVGEAGLDAVWPHGHCPVCGSLPLIGRLREKEGYRNLVCSFCHSEYRARRLQCPYCLEEDMEKLEYFDSPDEPGYMVNVCRSCNGYIKTVDFRNLDKTSLPLFDDLESLALDMLASQKGLSRPTLSAWGF</sequence>
<dbReference type="Proteomes" id="UP000014975">
    <property type="component" value="Unassembled WGS sequence"/>
</dbReference>
<evidence type="ECO:0000259" key="2">
    <source>
        <dbReference type="Pfam" id="PF24859"/>
    </source>
</evidence>
<dbReference type="AlphaFoldDB" id="S7T2C9"/>
<dbReference type="STRING" id="1121439.dsat_1397"/>
<evidence type="ECO:0000256" key="1">
    <source>
        <dbReference type="ARBA" id="ARBA00022490"/>
    </source>
</evidence>
<organism evidence="4 5">
    <name type="scientific">Alkalidesulfovibrio alkalitolerans DSM 16529</name>
    <dbReference type="NCBI Taxonomy" id="1121439"/>
    <lineage>
        <taxon>Bacteria</taxon>
        <taxon>Pseudomonadati</taxon>
        <taxon>Thermodesulfobacteriota</taxon>
        <taxon>Desulfovibrionia</taxon>
        <taxon>Desulfovibrionales</taxon>
        <taxon>Desulfovibrionaceae</taxon>
        <taxon>Alkalidesulfovibrio</taxon>
    </lineage>
</organism>
<dbReference type="InterPro" id="IPR056796">
    <property type="entry name" value="FdhE_C"/>
</dbReference>
<dbReference type="InterPro" id="IPR056797">
    <property type="entry name" value="FdhE_central"/>
</dbReference>
<dbReference type="InterPro" id="IPR024064">
    <property type="entry name" value="FdhE-like_sf"/>
</dbReference>
<dbReference type="GO" id="GO:0051604">
    <property type="term" value="P:protein maturation"/>
    <property type="evidence" value="ECO:0007669"/>
    <property type="project" value="TreeGrafter"/>
</dbReference>
<evidence type="ECO:0000313" key="5">
    <source>
        <dbReference type="Proteomes" id="UP000014975"/>
    </source>
</evidence>
<dbReference type="PANTHER" id="PTHR37689:SF1">
    <property type="entry name" value="PROTEIN FDHE"/>
    <property type="match status" value="1"/>
</dbReference>
<dbReference type="eggNOG" id="COG3058">
    <property type="taxonomic scope" value="Bacteria"/>
</dbReference>
<dbReference type="GO" id="GO:0005829">
    <property type="term" value="C:cytosol"/>
    <property type="evidence" value="ECO:0007669"/>
    <property type="project" value="TreeGrafter"/>
</dbReference>
<dbReference type="SUPFAM" id="SSF144020">
    <property type="entry name" value="FdhE-like"/>
    <property type="match status" value="1"/>
</dbReference>
<reference evidence="4 5" key="1">
    <citation type="journal article" date="2013" name="Genome Announc.">
        <title>Draft genome sequences for three mercury-methylating, sulfate-reducing bacteria.</title>
        <authorList>
            <person name="Brown S.D."/>
            <person name="Hurt R.A.Jr."/>
            <person name="Gilmour C.C."/>
            <person name="Elias D.A."/>
        </authorList>
    </citation>
    <scope>NUCLEOTIDE SEQUENCE [LARGE SCALE GENOMIC DNA]</scope>
    <source>
        <strain evidence="4 5">DSM 16529</strain>
    </source>
</reference>
<dbReference type="EMBL" id="ATHI01000031">
    <property type="protein sequence ID" value="EPR30675.1"/>
    <property type="molecule type" value="Genomic_DNA"/>
</dbReference>
<dbReference type="InterPro" id="IPR006452">
    <property type="entry name" value="Formate_DH_accessory"/>
</dbReference>
<comment type="caution">
    <text evidence="4">The sequence shown here is derived from an EMBL/GenBank/DDBJ whole genome shotgun (WGS) entry which is preliminary data.</text>
</comment>
<feature type="domain" description="FdhE C-terminal" evidence="3">
    <location>
        <begin position="217"/>
        <end position="289"/>
    </location>
</feature>
<evidence type="ECO:0000313" key="4">
    <source>
        <dbReference type="EMBL" id="EPR30675.1"/>
    </source>
</evidence>
<dbReference type="GO" id="GO:0008199">
    <property type="term" value="F:ferric iron binding"/>
    <property type="evidence" value="ECO:0007669"/>
    <property type="project" value="TreeGrafter"/>
</dbReference>
<proteinExistence type="predicted"/>
<keyword evidence="5" id="KW-1185">Reference proteome</keyword>
<accession>S7T2C9</accession>
<dbReference type="CDD" id="cd16341">
    <property type="entry name" value="FdhE"/>
    <property type="match status" value="1"/>
</dbReference>
<dbReference type="Pfam" id="PF24859">
    <property type="entry name" value="FdhE_central"/>
    <property type="match status" value="1"/>
</dbReference>